<organism evidence="2 3">
    <name type="scientific">Flagellimonas lutaonensis</name>
    <dbReference type="NCBI Taxonomy" id="516051"/>
    <lineage>
        <taxon>Bacteria</taxon>
        <taxon>Pseudomonadati</taxon>
        <taxon>Bacteroidota</taxon>
        <taxon>Flavobacteriia</taxon>
        <taxon>Flavobacteriales</taxon>
        <taxon>Flavobacteriaceae</taxon>
        <taxon>Flagellimonas</taxon>
    </lineage>
</organism>
<dbReference type="AlphaFoldDB" id="A0A0D5YSY9"/>
<gene>
    <name evidence="2" type="ORF">VC82_1343</name>
</gene>
<dbReference type="HOGENOM" id="CLU_157902_0_0_10"/>
<accession>A0A0D5YSY9</accession>
<dbReference type="STRING" id="516051.VC82_1343"/>
<reference evidence="2 3" key="1">
    <citation type="submission" date="2015-03" db="EMBL/GenBank/DDBJ databases">
        <title>Complete genome sequence of Muricauda lutaonensis CC-HSB-11T, isolated from a coastal hot spring.</title>
        <authorList>
            <person name="Kim K.M."/>
        </authorList>
    </citation>
    <scope>NUCLEOTIDE SEQUENCE [LARGE SCALE GENOMIC DNA]</scope>
    <source>
        <strain evidence="2 3">CC-HSB-11</strain>
    </source>
</reference>
<keyword evidence="3" id="KW-1185">Reference proteome</keyword>
<feature type="transmembrane region" description="Helical" evidence="1">
    <location>
        <begin position="116"/>
        <end position="131"/>
    </location>
</feature>
<keyword evidence="1" id="KW-0472">Membrane</keyword>
<evidence type="ECO:0000313" key="2">
    <source>
        <dbReference type="EMBL" id="AKA34971.1"/>
    </source>
</evidence>
<evidence type="ECO:0000256" key="1">
    <source>
        <dbReference type="SAM" id="Phobius"/>
    </source>
</evidence>
<name>A0A0D5YSY9_9FLAO</name>
<evidence type="ECO:0000313" key="3">
    <source>
        <dbReference type="Proteomes" id="UP000032726"/>
    </source>
</evidence>
<dbReference type="RefSeq" id="WP_045803295.1">
    <property type="nucleotide sequence ID" value="NZ_CP011071.1"/>
</dbReference>
<keyword evidence="1" id="KW-1133">Transmembrane helix</keyword>
<feature type="transmembrane region" description="Helical" evidence="1">
    <location>
        <begin position="86"/>
        <end position="104"/>
    </location>
</feature>
<dbReference type="PATRIC" id="fig|516051.4.peg.1389"/>
<dbReference type="OrthoDB" id="957977at2"/>
<feature type="transmembrane region" description="Helical" evidence="1">
    <location>
        <begin position="12"/>
        <end position="32"/>
    </location>
</feature>
<keyword evidence="1" id="KW-0812">Transmembrane</keyword>
<dbReference type="Proteomes" id="UP000032726">
    <property type="component" value="Chromosome"/>
</dbReference>
<dbReference type="EMBL" id="CP011071">
    <property type="protein sequence ID" value="AKA34971.1"/>
    <property type="molecule type" value="Genomic_DNA"/>
</dbReference>
<feature type="transmembrane region" description="Helical" evidence="1">
    <location>
        <begin position="53"/>
        <end position="80"/>
    </location>
</feature>
<sequence length="132" mass="14467">MHLHFSENAAETILLLYVIIVFLQSGIDKARHWGGNLSWLKEHFSKSPFKNQVPLLLGVITVMELGAGLLSVAGLVHLLLHDNGGLAFYGALVACVSLLMLLLGQRVAKDYEGAKTIVIYLVPAVFLLFLLQ</sequence>
<dbReference type="KEGG" id="mlt:VC82_1343"/>
<proteinExistence type="predicted"/>
<protein>
    <submittedName>
        <fullName evidence="2">DoxX family protein</fullName>
    </submittedName>
</protein>